<dbReference type="PROSITE" id="PS01186">
    <property type="entry name" value="EGF_2"/>
    <property type="match status" value="1"/>
</dbReference>
<keyword evidence="4" id="KW-1133">Transmembrane helix</keyword>
<evidence type="ECO:0000259" key="5">
    <source>
        <dbReference type="PROSITE" id="PS51233"/>
    </source>
</evidence>
<keyword evidence="4" id="KW-0472">Membrane</keyword>
<evidence type="ECO:0000313" key="6">
    <source>
        <dbReference type="EMBL" id="KAK2153641.1"/>
    </source>
</evidence>
<dbReference type="InterPro" id="IPR000742">
    <property type="entry name" value="EGF"/>
</dbReference>
<evidence type="ECO:0000256" key="3">
    <source>
        <dbReference type="ARBA" id="ARBA00023180"/>
    </source>
</evidence>
<dbReference type="InterPro" id="IPR050969">
    <property type="entry name" value="Dev_Signal_Modulators"/>
</dbReference>
<dbReference type="InterPro" id="IPR058727">
    <property type="entry name" value="Helical_Vwde"/>
</dbReference>
<gene>
    <name evidence="6" type="ORF">NP493_2283g00001</name>
</gene>
<reference evidence="6" key="1">
    <citation type="journal article" date="2023" name="Mol. Biol. Evol.">
        <title>Third-Generation Sequencing Reveals the Adaptive Role of the Epigenome in Three Deep-Sea Polychaetes.</title>
        <authorList>
            <person name="Perez M."/>
            <person name="Aroh O."/>
            <person name="Sun Y."/>
            <person name="Lan Y."/>
            <person name="Juniper S.K."/>
            <person name="Young C.R."/>
            <person name="Angers B."/>
            <person name="Qian P.Y."/>
        </authorList>
    </citation>
    <scope>NUCLEOTIDE SEQUENCE</scope>
    <source>
        <strain evidence="6">R07B-5</strain>
    </source>
</reference>
<dbReference type="GO" id="GO:0005576">
    <property type="term" value="C:extracellular region"/>
    <property type="evidence" value="ECO:0007669"/>
    <property type="project" value="TreeGrafter"/>
</dbReference>
<keyword evidence="7" id="KW-1185">Reference proteome</keyword>
<evidence type="ECO:0000313" key="7">
    <source>
        <dbReference type="Proteomes" id="UP001209878"/>
    </source>
</evidence>
<sequence>MHCCVSVYYTDKCTGVYSKEKCSDILELSAKIATETLKEGTTGYIDLIPTVPPKFLCNSTVSGTVHVEAVLKRKKYYDYFCWSEHRPIAQAVFSPVDATNAACGSMMDNTAWTSGKAYRINVRPKDDRRREWKEYTRTVSLHVVKMNGGNEVCRRPLGDVSVKFGADVRLSSCKTYADPHITTFNKIYYDSFGYGEFVLYRHKTLNYAVHAITYKCDGRASCNCGALIKIGNDVIRIDRCPKKRRSRSLPMKAYLFKNGELTPGTKFWIRRRTFIVTLPTGTRISVTKTQLGKVKFVNIDIKPSAADVNEVEGMCGRVGVDRSFLQFGPDGNREYNVRDRQEVKKYVRAWQVKYTDSLLFGVRETEKTKLDWPTWCECPGNGKPTCGRKFDVETCTSYRRKEKDKTNYLIKQALVPRPMGQRHRRATEDTVTNEAFEDLDPTLVDPTAPISSAPDWPTAGGITEATAKTECEKFILKPAFSATCQDKLQTNFTDEIEFCMMDIGLTDDLEMAKYYEVLIKEECMDELSDNEAPREPDAKTKDPFSVIVSQLCPSDCNGHGICNSSECQCQDGYSGDDCSISATAVPLVDELTNLGLCDLASSKCEVFSVYGDNFIDSVDLKCHYKEAQVTGLPPPSREDSFKADADFFTDDQVICKLTGYTVAPYRVWVRNKETDSSNSQLYLPYHSACHICTINGDVGTCTQVLNKGCFINRVCYEKDTKNPSDECQVCDPAKNRDKWTQSQAGDCKSEPTGSHTGPKILGLILGSVAGLLVIILACFLCGSHVKKTQRRNRMQQWQQREEPLRNVSLVEAGQGTTLTGTPVAPRINFNDLFERNTLGTTPAAFVKNRGIRSMSQFGHDIKF</sequence>
<keyword evidence="2" id="KW-1015">Disulfide bond</keyword>
<dbReference type="InterPro" id="IPR001846">
    <property type="entry name" value="VWF_type-D"/>
</dbReference>
<feature type="domain" description="VWFD" evidence="5">
    <location>
        <begin position="171"/>
        <end position="358"/>
    </location>
</feature>
<dbReference type="Proteomes" id="UP001209878">
    <property type="component" value="Unassembled WGS sequence"/>
</dbReference>
<keyword evidence="1" id="KW-0732">Signal</keyword>
<organism evidence="6 7">
    <name type="scientific">Ridgeia piscesae</name>
    <name type="common">Tubeworm</name>
    <dbReference type="NCBI Taxonomy" id="27915"/>
    <lineage>
        <taxon>Eukaryota</taxon>
        <taxon>Metazoa</taxon>
        <taxon>Spiralia</taxon>
        <taxon>Lophotrochozoa</taxon>
        <taxon>Annelida</taxon>
        <taxon>Polychaeta</taxon>
        <taxon>Sedentaria</taxon>
        <taxon>Canalipalpata</taxon>
        <taxon>Sabellida</taxon>
        <taxon>Siboglinidae</taxon>
        <taxon>Ridgeia</taxon>
    </lineage>
</organism>
<dbReference type="GO" id="GO:0005102">
    <property type="term" value="F:signaling receptor binding"/>
    <property type="evidence" value="ECO:0007669"/>
    <property type="project" value="TreeGrafter"/>
</dbReference>
<dbReference type="GO" id="GO:0009986">
    <property type="term" value="C:cell surface"/>
    <property type="evidence" value="ECO:0007669"/>
    <property type="project" value="TreeGrafter"/>
</dbReference>
<protein>
    <recommendedName>
        <fullName evidence="5">VWFD domain-containing protein</fullName>
    </recommendedName>
</protein>
<evidence type="ECO:0000256" key="4">
    <source>
        <dbReference type="SAM" id="Phobius"/>
    </source>
</evidence>
<dbReference type="FunFam" id="2.10.25.10:FF:000001">
    <property type="entry name" value="Tenascin C"/>
    <property type="match status" value="1"/>
</dbReference>
<feature type="transmembrane region" description="Helical" evidence="4">
    <location>
        <begin position="760"/>
        <end position="785"/>
    </location>
</feature>
<keyword evidence="3" id="KW-0325">Glycoprotein</keyword>
<name>A0AAD9N3H0_RIDPI</name>
<dbReference type="Gene3D" id="2.60.120.260">
    <property type="entry name" value="Galactose-binding domain-like"/>
    <property type="match status" value="1"/>
</dbReference>
<dbReference type="AlphaFoldDB" id="A0AAD9N3H0"/>
<dbReference type="Pfam" id="PF23106">
    <property type="entry name" value="EGF_Teneurin"/>
    <property type="match status" value="1"/>
</dbReference>
<dbReference type="PROSITE" id="PS51233">
    <property type="entry name" value="VWFD"/>
    <property type="match status" value="1"/>
</dbReference>
<dbReference type="EMBL" id="JAODUO010002279">
    <property type="protein sequence ID" value="KAK2153641.1"/>
    <property type="molecule type" value="Genomic_DNA"/>
</dbReference>
<evidence type="ECO:0000256" key="1">
    <source>
        <dbReference type="ARBA" id="ARBA00022729"/>
    </source>
</evidence>
<dbReference type="PANTHER" id="PTHR14949">
    <property type="entry name" value="EGF-LIKE-DOMAIN, MULTIPLE 7, 8"/>
    <property type="match status" value="1"/>
</dbReference>
<evidence type="ECO:0000256" key="2">
    <source>
        <dbReference type="ARBA" id="ARBA00023157"/>
    </source>
</evidence>
<comment type="caution">
    <text evidence="6">The sequence shown here is derived from an EMBL/GenBank/DDBJ whole genome shotgun (WGS) entry which is preliminary data.</text>
</comment>
<dbReference type="PROSITE" id="PS00022">
    <property type="entry name" value="EGF_1"/>
    <property type="match status" value="1"/>
</dbReference>
<accession>A0AAD9N3H0</accession>
<dbReference type="PANTHER" id="PTHR14949:SF56">
    <property type="entry name" value="EGF-LIKE-DOMAIN, MULTIPLE 7"/>
    <property type="match status" value="1"/>
</dbReference>
<dbReference type="Pfam" id="PF00094">
    <property type="entry name" value="VWD"/>
    <property type="match status" value="1"/>
</dbReference>
<dbReference type="Pfam" id="PF26129">
    <property type="entry name" value="Vwde"/>
    <property type="match status" value="1"/>
</dbReference>
<keyword evidence="4" id="KW-0812">Transmembrane</keyword>
<proteinExistence type="predicted"/>